<keyword evidence="2" id="KW-1185">Reference proteome</keyword>
<dbReference type="OrthoDB" id="5711096at2"/>
<dbReference type="Proteomes" id="UP000321595">
    <property type="component" value="Chromosome"/>
</dbReference>
<dbReference type="EMBL" id="CP042467">
    <property type="protein sequence ID" value="QED28925.1"/>
    <property type="molecule type" value="Genomic_DNA"/>
</dbReference>
<dbReference type="RefSeq" id="WP_146961782.1">
    <property type="nucleotide sequence ID" value="NZ_CP042467.1"/>
</dbReference>
<reference evidence="1 2" key="1">
    <citation type="submission" date="2019-08" db="EMBL/GenBank/DDBJ databases">
        <authorList>
            <person name="Liang Q."/>
        </authorList>
    </citation>
    <scope>NUCLEOTIDE SEQUENCE [LARGE SCALE GENOMIC DNA]</scope>
    <source>
        <strain evidence="1 2">V1718</strain>
    </source>
</reference>
<dbReference type="PROSITE" id="PS51257">
    <property type="entry name" value="PROKAR_LIPOPROTEIN"/>
    <property type="match status" value="1"/>
</dbReference>
<dbReference type="SUPFAM" id="SSF110296">
    <property type="entry name" value="Oligoxyloglucan reducing end-specific cellobiohydrolase"/>
    <property type="match status" value="1"/>
</dbReference>
<evidence type="ECO:0000313" key="1">
    <source>
        <dbReference type="EMBL" id="QED28925.1"/>
    </source>
</evidence>
<dbReference type="KEGG" id="bbae:FRD01_17095"/>
<name>A0A5B8XTP6_9DELT</name>
<dbReference type="AlphaFoldDB" id="A0A5B8XTP6"/>
<proteinExistence type="predicted"/>
<organism evidence="1 2">
    <name type="scientific">Microvenator marinus</name>
    <dbReference type="NCBI Taxonomy" id="2600177"/>
    <lineage>
        <taxon>Bacteria</taxon>
        <taxon>Deltaproteobacteria</taxon>
        <taxon>Bradymonadales</taxon>
        <taxon>Microvenatoraceae</taxon>
        <taxon>Microvenator</taxon>
    </lineage>
</organism>
<evidence type="ECO:0000313" key="2">
    <source>
        <dbReference type="Proteomes" id="UP000321595"/>
    </source>
</evidence>
<protein>
    <submittedName>
        <fullName evidence="1">Uncharacterized protein</fullName>
    </submittedName>
</protein>
<sequence length="361" mass="39074">MKKRIQRFGPMGLFVIGFGVGCSNLDTQTPSVSPTDLPESHPCLEYRANAMLVEDERIWLGCGEGTTGFGLFGWDGRSWQVSTEPTDYFGTFRVTSIQRAEDGFLYVAGTQSPGSDMVVRVDTASEPFQVESVLERGSTVGTSFSVGTFRRTPGGFEVAESLTGHDILYRAAGESEFSVTQDVFSSGQSHQILDLELDGEELYGVGSTISEPHVVMLPARDASWLKFEVVELSTVGTLWDLSVEAGNVLAAGVEETQDFGAIWTHQGSPNALESWRLFDVRDLVGDSRATRFYGTCRAGDIMVAVGDYSQRGDGLAVRSRDAGETWEDITPPDAPILGECEVFADGSVLLVGGEGFIELVD</sequence>
<gene>
    <name evidence="1" type="ORF">FRD01_17095</name>
</gene>
<accession>A0A5B8XTP6</accession>